<dbReference type="InterPro" id="IPR043365">
    <property type="entry name" value="NWD1"/>
</dbReference>
<accession>A0AB34GZS8</accession>
<evidence type="ECO:0000313" key="2">
    <source>
        <dbReference type="Proteomes" id="UP001159641"/>
    </source>
</evidence>
<organism evidence="1 2">
    <name type="scientific">Eschrichtius robustus</name>
    <name type="common">California gray whale</name>
    <name type="synonym">Eschrichtius gibbosus</name>
    <dbReference type="NCBI Taxonomy" id="9764"/>
    <lineage>
        <taxon>Eukaryota</taxon>
        <taxon>Metazoa</taxon>
        <taxon>Chordata</taxon>
        <taxon>Craniata</taxon>
        <taxon>Vertebrata</taxon>
        <taxon>Euteleostomi</taxon>
        <taxon>Mammalia</taxon>
        <taxon>Eutheria</taxon>
        <taxon>Laurasiatheria</taxon>
        <taxon>Artiodactyla</taxon>
        <taxon>Whippomorpha</taxon>
        <taxon>Cetacea</taxon>
        <taxon>Mysticeti</taxon>
        <taxon>Eschrichtiidae</taxon>
        <taxon>Eschrichtius</taxon>
    </lineage>
</organism>
<proteinExistence type="predicted"/>
<sequence length="187" mass="20800">MLDNAPFLFSAWGAVFSFGPLSFATNQGGSDQPNFVIDAHSMEAWPGLYKSTETDQGMFQNKRVGHQTNLMKSTWKVGLQLAEVVRERYLSWPEKAKGHGVLADFFSGTWSQGTKKLITLPLVGKPLNLDRKPPPPLQVAPQPLWFSDTVANLRKLKELPYHLVHSGRIEELKQDVLGKDQTQLGGG</sequence>
<comment type="caution">
    <text evidence="1">The sequence shown here is derived from an EMBL/GenBank/DDBJ whole genome shotgun (WGS) entry which is preliminary data.</text>
</comment>
<dbReference type="PANTHER" id="PTHR45013">
    <property type="entry name" value="NACHT DOMAIN- AND WD REPEAT-CONTAINING PROTEIN 1"/>
    <property type="match status" value="1"/>
</dbReference>
<dbReference type="PANTHER" id="PTHR45013:SF1">
    <property type="entry name" value="NACHT DOMAIN- AND WD REPEAT-CONTAINING PROTEIN 1"/>
    <property type="match status" value="1"/>
</dbReference>
<dbReference type="AlphaFoldDB" id="A0AB34GZS8"/>
<dbReference type="Proteomes" id="UP001159641">
    <property type="component" value="Unassembled WGS sequence"/>
</dbReference>
<name>A0AB34GZS8_ESCRO</name>
<protein>
    <submittedName>
        <fullName evidence="1">Uncharacterized protein</fullName>
    </submittedName>
</protein>
<gene>
    <name evidence="1" type="ORF">J1605_008480</name>
</gene>
<evidence type="ECO:0000313" key="1">
    <source>
        <dbReference type="EMBL" id="KAJ8784150.1"/>
    </source>
</evidence>
<keyword evidence="2" id="KW-1185">Reference proteome</keyword>
<reference evidence="1 2" key="1">
    <citation type="submission" date="2022-11" db="EMBL/GenBank/DDBJ databases">
        <title>Whole genome sequence of Eschrichtius robustus ER-17-0199.</title>
        <authorList>
            <person name="Bruniche-Olsen A."/>
            <person name="Black A.N."/>
            <person name="Fields C.J."/>
            <person name="Walden K."/>
            <person name="Dewoody J.A."/>
        </authorList>
    </citation>
    <scope>NUCLEOTIDE SEQUENCE [LARGE SCALE GENOMIC DNA]</scope>
    <source>
        <strain evidence="1">ER-17-0199</strain>
        <tissue evidence="1">Blubber</tissue>
    </source>
</reference>
<dbReference type="EMBL" id="JAIQCJ010002068">
    <property type="protein sequence ID" value="KAJ8784150.1"/>
    <property type="molecule type" value="Genomic_DNA"/>
</dbReference>